<gene>
    <name evidence="1" type="ORF">SAMN05444414_11626</name>
</gene>
<dbReference type="EMBL" id="FRBN01000016">
    <property type="protein sequence ID" value="SHL49243.1"/>
    <property type="molecule type" value="Genomic_DNA"/>
</dbReference>
<dbReference type="AlphaFoldDB" id="A0A1M7B2P9"/>
<keyword evidence="2" id="KW-1185">Reference proteome</keyword>
<dbReference type="STRING" id="1054996.SAMN05444414_11626"/>
<sequence length="170" mass="19234">MTVDEERHDLSCHLQRSVRYHRLRERFFEAWSNTFSALSLLAGSSVVVALLAQSSAWVPLLAGAAVAGMQALDQVLRLGVKARQHNGLAGEFLSLERILAMRGDPTPDDLREMRAEVLSIEARERPIMRYLDLICHNQVARAIGSDDIEPLRWHQRRFAQYLSGDSALQR</sequence>
<dbReference type="RefSeq" id="WP_073198844.1">
    <property type="nucleotide sequence ID" value="NZ_FRBN01000016.1"/>
</dbReference>
<name>A0A1M7B2P9_9RHOB</name>
<evidence type="ECO:0000313" key="2">
    <source>
        <dbReference type="Proteomes" id="UP000184191"/>
    </source>
</evidence>
<proteinExistence type="predicted"/>
<dbReference type="OrthoDB" id="8908242at2"/>
<evidence type="ECO:0000313" key="1">
    <source>
        <dbReference type="EMBL" id="SHL49243.1"/>
    </source>
</evidence>
<organism evidence="1 2">
    <name type="scientific">Roseovarius marisflavi</name>
    <dbReference type="NCBI Taxonomy" id="1054996"/>
    <lineage>
        <taxon>Bacteria</taxon>
        <taxon>Pseudomonadati</taxon>
        <taxon>Pseudomonadota</taxon>
        <taxon>Alphaproteobacteria</taxon>
        <taxon>Rhodobacterales</taxon>
        <taxon>Roseobacteraceae</taxon>
        <taxon>Roseovarius</taxon>
    </lineage>
</organism>
<protein>
    <recommendedName>
        <fullName evidence="3">SMODS and SLOG-associating 2TM effector domain-containing protein</fullName>
    </recommendedName>
</protein>
<dbReference type="Proteomes" id="UP000184191">
    <property type="component" value="Unassembled WGS sequence"/>
</dbReference>
<evidence type="ECO:0008006" key="3">
    <source>
        <dbReference type="Google" id="ProtNLM"/>
    </source>
</evidence>
<accession>A0A1M7B2P9</accession>
<reference evidence="2" key="1">
    <citation type="submission" date="2016-11" db="EMBL/GenBank/DDBJ databases">
        <authorList>
            <person name="Varghese N."/>
            <person name="Submissions S."/>
        </authorList>
    </citation>
    <scope>NUCLEOTIDE SEQUENCE [LARGE SCALE GENOMIC DNA]</scope>
    <source>
        <strain evidence="2">DSM 29327</strain>
    </source>
</reference>